<dbReference type="Proteomes" id="UP000469950">
    <property type="component" value="Unassembled WGS sequence"/>
</dbReference>
<proteinExistence type="predicted"/>
<organism evidence="1 2">
    <name type="scientific">Marinobacter nauticus</name>
    <name type="common">Marinobacter hydrocarbonoclasticus</name>
    <name type="synonym">Marinobacter aquaeolei</name>
    <dbReference type="NCBI Taxonomy" id="2743"/>
    <lineage>
        <taxon>Bacteria</taxon>
        <taxon>Pseudomonadati</taxon>
        <taxon>Pseudomonadota</taxon>
        <taxon>Gammaproteobacteria</taxon>
        <taxon>Pseudomonadales</taxon>
        <taxon>Marinobacteraceae</taxon>
        <taxon>Marinobacter</taxon>
    </lineage>
</organism>
<sequence length="271" mass="30480">MRKLFFAAWIPMMTPHASFSAEALHQTAPMLAPAQQPVTIEARDKQGSEPQRVTDAQTILRRFDRVYGDKKPKMAVFWNRVFDDQVSDWQSAQRGVASEHGALTSAGRELEWNNQSAVQAEFRVRSARDDPKPAFELQSGLVEQLNAAGVKVLDRASIMRITDNRLETGEFSRLSPDQRRLEMRSLGEFADLLLVFRELSEERYLVEILDVHTGEIVVMLSSNGVPMGTDASYQWLATKQGFKKAAKTIPLAETGRELALQLLEKMVDSDA</sequence>
<protein>
    <submittedName>
        <fullName evidence="1">Uncharacterized protein</fullName>
    </submittedName>
</protein>
<accession>A0A833N9A9</accession>
<dbReference type="RefSeq" id="WP_153741527.1">
    <property type="nucleotide sequence ID" value="NZ_WBMP01000020.1"/>
</dbReference>
<name>A0A833N9A9_MARNT</name>
<gene>
    <name evidence="1" type="ORF">F6453_3477</name>
</gene>
<comment type="caution">
    <text evidence="1">The sequence shown here is derived from an EMBL/GenBank/DDBJ whole genome shotgun (WGS) entry which is preliminary data.</text>
</comment>
<reference evidence="1 2" key="1">
    <citation type="submission" date="2019-10" db="EMBL/GenBank/DDBJ databases">
        <title>Draft genome sequence of Marinobacter hydrocarbonoclasticus NCT7M from the microbiome of the marine copepod.</title>
        <authorList>
            <person name="Nuttall R."/>
            <person name="Sharma G."/>
            <person name="Moisander P."/>
        </authorList>
    </citation>
    <scope>NUCLEOTIDE SEQUENCE [LARGE SCALE GENOMIC DNA]</scope>
    <source>
        <strain evidence="1 2">NCT7M</strain>
    </source>
</reference>
<evidence type="ECO:0000313" key="1">
    <source>
        <dbReference type="EMBL" id="KAE8544220.1"/>
    </source>
</evidence>
<dbReference type="AlphaFoldDB" id="A0A833N9A9"/>
<dbReference type="EMBL" id="WBMP01000020">
    <property type="protein sequence ID" value="KAE8544220.1"/>
    <property type="molecule type" value="Genomic_DNA"/>
</dbReference>
<evidence type="ECO:0000313" key="2">
    <source>
        <dbReference type="Proteomes" id="UP000469950"/>
    </source>
</evidence>